<sequence length="15" mass="1924">MWIENWLLVDYATNR</sequence>
<dbReference type="Proteomes" id="UP000195728">
    <property type="component" value="Unassembled WGS sequence"/>
</dbReference>
<evidence type="ECO:0000313" key="2">
    <source>
        <dbReference type="Proteomes" id="UP000195728"/>
    </source>
</evidence>
<protein>
    <submittedName>
        <fullName evidence="1">Uncharacterized protein</fullName>
    </submittedName>
</protein>
<organism evidence="1 2">
    <name type="scientific">Bacillus wiedmannii</name>
    <dbReference type="NCBI Taxonomy" id="1890302"/>
    <lineage>
        <taxon>Bacteria</taxon>
        <taxon>Bacillati</taxon>
        <taxon>Bacillota</taxon>
        <taxon>Bacilli</taxon>
        <taxon>Bacillales</taxon>
        <taxon>Bacillaceae</taxon>
        <taxon>Bacillus</taxon>
        <taxon>Bacillus cereus group</taxon>
    </lineage>
</organism>
<dbReference type="EMBL" id="FMBG01000021">
    <property type="protein sequence ID" value="SCC60977.1"/>
    <property type="molecule type" value="Genomic_DNA"/>
</dbReference>
<gene>
    <name evidence="1" type="ORF">BC10311_05012</name>
</gene>
<evidence type="ECO:0000313" key="1">
    <source>
        <dbReference type="EMBL" id="SCC60977.1"/>
    </source>
</evidence>
<reference evidence="1 2" key="1">
    <citation type="submission" date="2016-08" db="EMBL/GenBank/DDBJ databases">
        <authorList>
            <person name="Loux V."/>
            <person name="Rue O."/>
        </authorList>
    </citation>
    <scope>NUCLEOTIDE SEQUENCE [LARGE SCALE GENOMIC DNA]</scope>
    <source>
        <strain evidence="1 2">WSBC_10311</strain>
    </source>
</reference>
<comment type="caution">
    <text evidence="1">The sequence shown here is derived from an EMBL/GenBank/DDBJ whole genome shotgun (WGS) entry which is preliminary data.</text>
</comment>
<accession>A0AB37YYC7</accession>
<proteinExistence type="predicted"/>
<name>A0AB37YYC7_9BACI</name>